<dbReference type="AlphaFoldDB" id="A0A6A4I1G7"/>
<organism evidence="1 2">
    <name type="scientific">Gymnopus androsaceus JB14</name>
    <dbReference type="NCBI Taxonomy" id="1447944"/>
    <lineage>
        <taxon>Eukaryota</taxon>
        <taxon>Fungi</taxon>
        <taxon>Dikarya</taxon>
        <taxon>Basidiomycota</taxon>
        <taxon>Agaricomycotina</taxon>
        <taxon>Agaricomycetes</taxon>
        <taxon>Agaricomycetidae</taxon>
        <taxon>Agaricales</taxon>
        <taxon>Marasmiineae</taxon>
        <taxon>Omphalotaceae</taxon>
        <taxon>Gymnopus</taxon>
    </lineage>
</organism>
<proteinExistence type="predicted"/>
<accession>A0A6A4I1G7</accession>
<dbReference type="Proteomes" id="UP000799118">
    <property type="component" value="Unassembled WGS sequence"/>
</dbReference>
<reference evidence="1" key="1">
    <citation type="journal article" date="2019" name="Environ. Microbiol.">
        <title>Fungal ecological strategies reflected in gene transcription - a case study of two litter decomposers.</title>
        <authorList>
            <person name="Barbi F."/>
            <person name="Kohler A."/>
            <person name="Barry K."/>
            <person name="Baskaran P."/>
            <person name="Daum C."/>
            <person name="Fauchery L."/>
            <person name="Ihrmark K."/>
            <person name="Kuo A."/>
            <person name="LaButti K."/>
            <person name="Lipzen A."/>
            <person name="Morin E."/>
            <person name="Grigoriev I.V."/>
            <person name="Henrissat B."/>
            <person name="Lindahl B."/>
            <person name="Martin F."/>
        </authorList>
    </citation>
    <scope>NUCLEOTIDE SEQUENCE</scope>
    <source>
        <strain evidence="1">JB14</strain>
    </source>
</reference>
<gene>
    <name evidence="1" type="ORF">BT96DRAFT_936617</name>
</gene>
<sequence>MLDPYKRKRISTFDPSRLQKSDFLDISFYKRFTLRLQSASAASAPFKFHYTSSGYEKRNPFPIGSNGFFYYHLPKGLSPLAGDIRFRKTTISEPGSFANGVDLLLPDGLPWSYPLHQLVEQPLLSRILVDDGVVTSDAIEHCREVFKGRGKKFNWGTPLLFHLSQPFSIRLDKSYVRLWVVVKDQLLGPTIVSTDNIISEFAQAKNDDGSTGHAHVRLVQSEYGQLRAQLLAVQHAANTPPFGHSFQTAYNH</sequence>
<dbReference type="EMBL" id="ML769427">
    <property type="protein sequence ID" value="KAE9403268.1"/>
    <property type="molecule type" value="Genomic_DNA"/>
</dbReference>
<protein>
    <submittedName>
        <fullName evidence="1">Uncharacterized protein</fullName>
    </submittedName>
</protein>
<keyword evidence="2" id="KW-1185">Reference proteome</keyword>
<evidence type="ECO:0000313" key="2">
    <source>
        <dbReference type="Proteomes" id="UP000799118"/>
    </source>
</evidence>
<name>A0A6A4I1G7_9AGAR</name>
<dbReference type="OrthoDB" id="3012212at2759"/>
<evidence type="ECO:0000313" key="1">
    <source>
        <dbReference type="EMBL" id="KAE9403268.1"/>
    </source>
</evidence>